<dbReference type="OrthoDB" id="7353918at2"/>
<sequence length="198" mass="21841">MTALKAIHALARQLGMDEETRRAFSEREVGQRSLRAMSPSQQHQLVVAMKRAAGQDNSRTTALAGPYAKKLQALWIAGWNLGIVQNREDKALLAFVKRQSGVDHTRFLLEADKAEAAIGALEAWIAREAGVVWRKGKGRDVQDCVIEAQVRILGLKTADPDPSNVCLQAYDAWRAGSLDRASKQRAMNLLGQNIRAAR</sequence>
<gene>
    <name evidence="1" type="ORF">SAMN02983003_3152</name>
</gene>
<accession>A0A1K2I2J8</accession>
<evidence type="ECO:0000313" key="1">
    <source>
        <dbReference type="EMBL" id="SFZ85980.1"/>
    </source>
</evidence>
<dbReference type="InterPro" id="IPR009363">
    <property type="entry name" value="Phage_Mu_Gp16"/>
</dbReference>
<dbReference type="EMBL" id="FPKU01000003">
    <property type="protein sequence ID" value="SFZ85980.1"/>
    <property type="molecule type" value="Genomic_DNA"/>
</dbReference>
<organism evidence="1 2">
    <name type="scientific">Devosia enhydra</name>
    <dbReference type="NCBI Taxonomy" id="665118"/>
    <lineage>
        <taxon>Bacteria</taxon>
        <taxon>Pseudomonadati</taxon>
        <taxon>Pseudomonadota</taxon>
        <taxon>Alphaproteobacteria</taxon>
        <taxon>Hyphomicrobiales</taxon>
        <taxon>Devosiaceae</taxon>
        <taxon>Devosia</taxon>
    </lineage>
</organism>
<proteinExistence type="predicted"/>
<name>A0A1K2I2J8_9HYPH</name>
<keyword evidence="2" id="KW-1185">Reference proteome</keyword>
<reference evidence="1 2" key="1">
    <citation type="submission" date="2016-11" db="EMBL/GenBank/DDBJ databases">
        <authorList>
            <person name="Jaros S."/>
            <person name="Januszkiewicz K."/>
            <person name="Wedrychowicz H."/>
        </authorList>
    </citation>
    <scope>NUCLEOTIDE SEQUENCE [LARGE SCALE GENOMIC DNA]</scope>
    <source>
        <strain evidence="1 2">ATCC 23634</strain>
    </source>
</reference>
<evidence type="ECO:0000313" key="2">
    <source>
        <dbReference type="Proteomes" id="UP000183447"/>
    </source>
</evidence>
<evidence type="ECO:0008006" key="3">
    <source>
        <dbReference type="Google" id="ProtNLM"/>
    </source>
</evidence>
<protein>
    <recommendedName>
        <fullName evidence="3">Mu-like prophage protein gp16</fullName>
    </recommendedName>
</protein>
<dbReference type="RefSeq" id="WP_072345222.1">
    <property type="nucleotide sequence ID" value="NZ_FPKU01000003.1"/>
</dbReference>
<dbReference type="Proteomes" id="UP000183447">
    <property type="component" value="Unassembled WGS sequence"/>
</dbReference>
<dbReference type="Pfam" id="PF06252">
    <property type="entry name" value="GemA"/>
    <property type="match status" value="1"/>
</dbReference>
<dbReference type="AlphaFoldDB" id="A0A1K2I2J8"/>
<dbReference type="STRING" id="665118.SAMN02983003_3152"/>